<organism evidence="2 3">
    <name type="scientific">Escherichia marmotae</name>
    <dbReference type="NCBI Taxonomy" id="1499973"/>
    <lineage>
        <taxon>Bacteria</taxon>
        <taxon>Pseudomonadati</taxon>
        <taxon>Pseudomonadota</taxon>
        <taxon>Gammaproteobacteria</taxon>
        <taxon>Enterobacterales</taxon>
        <taxon>Enterobacteriaceae</taxon>
        <taxon>Escherichia</taxon>
    </lineage>
</organism>
<feature type="region of interest" description="Disordered" evidence="1">
    <location>
        <begin position="1"/>
        <end position="88"/>
    </location>
</feature>
<evidence type="ECO:0000313" key="3">
    <source>
        <dbReference type="Proteomes" id="UP001206878"/>
    </source>
</evidence>
<feature type="non-terminal residue" evidence="2">
    <location>
        <position position="88"/>
    </location>
</feature>
<comment type="caution">
    <text evidence="2">The sequence shown here is derived from an EMBL/GenBank/DDBJ whole genome shotgun (WGS) entry which is preliminary data.</text>
</comment>
<sequence>EDDDLFDFADDLNDTDDTSEPEPEPEATTVVPRPKRRPAPTPAPAPAQTTRADNNPNETKVLERPEETSDRRQAVAPDAVETSREQMA</sequence>
<feature type="compositionally biased region" description="Acidic residues" evidence="1">
    <location>
        <begin position="1"/>
        <end position="25"/>
    </location>
</feature>
<accession>A0AAW5MXP9</accession>
<name>A0AAW5MXP9_9ESCH</name>
<dbReference type="AlphaFoldDB" id="A0AAW5MXP9"/>
<feature type="non-terminal residue" evidence="2">
    <location>
        <position position="1"/>
    </location>
</feature>
<gene>
    <name evidence="2" type="ORF">NVV43_26560</name>
</gene>
<evidence type="ECO:0000256" key="1">
    <source>
        <dbReference type="SAM" id="MobiDB-lite"/>
    </source>
</evidence>
<protein>
    <submittedName>
        <fullName evidence="2">Uncharacterized protein</fullName>
    </submittedName>
</protein>
<evidence type="ECO:0000313" key="2">
    <source>
        <dbReference type="EMBL" id="MCR6679053.1"/>
    </source>
</evidence>
<proteinExistence type="predicted"/>
<dbReference type="EMBL" id="JANPXH010000765">
    <property type="protein sequence ID" value="MCR6679053.1"/>
    <property type="molecule type" value="Genomic_DNA"/>
</dbReference>
<dbReference type="Proteomes" id="UP001206878">
    <property type="component" value="Unassembled WGS sequence"/>
</dbReference>
<feature type="compositionally biased region" description="Basic and acidic residues" evidence="1">
    <location>
        <begin position="60"/>
        <end position="73"/>
    </location>
</feature>
<reference evidence="2" key="1">
    <citation type="submission" date="2022-07" db="EMBL/GenBank/DDBJ databases">
        <title>Diversity of ethanolamine utilization by human commensal Escherichia coli.</title>
        <authorList>
            <person name="Jubelin G."/>
        </authorList>
    </citation>
    <scope>NUCLEOTIDE SEQUENCE</scope>
    <source>
        <strain evidence="2">S1</strain>
    </source>
</reference>